<accession>A0A377NDY0</accession>
<dbReference type="EMBL" id="UGGO01000001">
    <property type="protein sequence ID" value="STQ44984.1"/>
    <property type="molecule type" value="Genomic_DNA"/>
</dbReference>
<protein>
    <submittedName>
        <fullName evidence="1">Uncharacterized protein</fullName>
    </submittedName>
</protein>
<dbReference type="Proteomes" id="UP000254304">
    <property type="component" value="Unassembled WGS sequence"/>
</dbReference>
<organism evidence="1 2">
    <name type="scientific">Ewingella americana</name>
    <dbReference type="NCBI Taxonomy" id="41202"/>
    <lineage>
        <taxon>Bacteria</taxon>
        <taxon>Pseudomonadati</taxon>
        <taxon>Pseudomonadota</taxon>
        <taxon>Gammaproteobacteria</taxon>
        <taxon>Enterobacterales</taxon>
        <taxon>Yersiniaceae</taxon>
        <taxon>Ewingella</taxon>
    </lineage>
</organism>
<reference evidence="1 2" key="1">
    <citation type="submission" date="2018-06" db="EMBL/GenBank/DDBJ databases">
        <authorList>
            <consortium name="Pathogen Informatics"/>
            <person name="Doyle S."/>
        </authorList>
    </citation>
    <scope>NUCLEOTIDE SEQUENCE [LARGE SCALE GENOMIC DNA]</scope>
    <source>
        <strain evidence="1 2">NCTC12157</strain>
    </source>
</reference>
<evidence type="ECO:0000313" key="2">
    <source>
        <dbReference type="Proteomes" id="UP000254304"/>
    </source>
</evidence>
<dbReference type="AlphaFoldDB" id="A0A377NDY0"/>
<evidence type="ECO:0000313" key="1">
    <source>
        <dbReference type="EMBL" id="STQ44984.1"/>
    </source>
</evidence>
<gene>
    <name evidence="1" type="ORF">NCTC12157_02708</name>
</gene>
<proteinExistence type="predicted"/>
<sequence length="95" mass="11354">MNEKTGLRRDFKTHFYFWINFELFFYSNHSFWIKISFIFVTHITLYPKFAEGEIVCANDSGLHLRRIKINPNNVCKSVSLNDTQSQQRTLPKSYN</sequence>
<name>A0A377NDY0_9GAMM</name>